<dbReference type="PANTHER" id="PTHR42208:SF1">
    <property type="entry name" value="HEAVY METAL TRANSPORTER"/>
    <property type="match status" value="1"/>
</dbReference>
<keyword evidence="1" id="KW-0472">Membrane</keyword>
<evidence type="ECO:0000256" key="1">
    <source>
        <dbReference type="SAM" id="Phobius"/>
    </source>
</evidence>
<evidence type="ECO:0000313" key="3">
    <source>
        <dbReference type="EMBL" id="CAL2106092.1"/>
    </source>
</evidence>
<proteinExistence type="predicted"/>
<feature type="transmembrane region" description="Helical" evidence="1">
    <location>
        <begin position="6"/>
        <end position="29"/>
    </location>
</feature>
<accession>A0ABP1F6Q8</accession>
<dbReference type="Proteomes" id="UP001497602">
    <property type="component" value="Unassembled WGS sequence"/>
</dbReference>
<keyword evidence="4" id="KW-1185">Reference proteome</keyword>
<dbReference type="RefSeq" id="WP_348737897.1">
    <property type="nucleotide sequence ID" value="NZ_CAXJRC010000011.1"/>
</dbReference>
<reference evidence="3 4" key="1">
    <citation type="submission" date="2024-05" db="EMBL/GenBank/DDBJ databases">
        <authorList>
            <person name="Duchaud E."/>
        </authorList>
    </citation>
    <scope>NUCLEOTIDE SEQUENCE [LARGE SCALE GENOMIC DNA]</scope>
    <source>
        <strain evidence="3">Ena-SAMPLE-TAB-13-05-2024-13:56:06:370-140305</strain>
    </source>
</reference>
<dbReference type="PANTHER" id="PTHR42208">
    <property type="entry name" value="HEAVY METAL TRANSPORTER-RELATED"/>
    <property type="match status" value="1"/>
</dbReference>
<protein>
    <submittedName>
        <fullName evidence="3">DsbD_2 domain-containing protein</fullName>
    </submittedName>
</protein>
<name>A0ABP1F6Q8_9FLAO</name>
<feature type="transmembrane region" description="Helical" evidence="1">
    <location>
        <begin position="125"/>
        <end position="151"/>
    </location>
</feature>
<feature type="transmembrane region" description="Helical" evidence="1">
    <location>
        <begin position="193"/>
        <end position="211"/>
    </location>
</feature>
<keyword evidence="1" id="KW-1133">Transmembrane helix</keyword>
<evidence type="ECO:0000313" key="4">
    <source>
        <dbReference type="Proteomes" id="UP001497602"/>
    </source>
</evidence>
<feature type="transmembrane region" description="Helical" evidence="1">
    <location>
        <begin position="157"/>
        <end position="181"/>
    </location>
</feature>
<dbReference type="Pfam" id="PF13386">
    <property type="entry name" value="DsbD_2"/>
    <property type="match status" value="1"/>
</dbReference>
<organism evidence="3 4">
    <name type="scientific">Tenacibaculum vairaonense</name>
    <dbReference type="NCBI Taxonomy" id="3137860"/>
    <lineage>
        <taxon>Bacteria</taxon>
        <taxon>Pseudomonadati</taxon>
        <taxon>Bacteroidota</taxon>
        <taxon>Flavobacteriia</taxon>
        <taxon>Flavobacteriales</taxon>
        <taxon>Flavobacteriaceae</taxon>
        <taxon>Tenacibaculum</taxon>
    </lineage>
</organism>
<comment type="caution">
    <text evidence="3">The sequence shown here is derived from an EMBL/GenBank/DDBJ whole genome shotgun (WGS) entry which is preliminary data.</text>
</comment>
<feature type="transmembrane region" description="Helical" evidence="1">
    <location>
        <begin position="49"/>
        <end position="69"/>
    </location>
</feature>
<keyword evidence="1" id="KW-0812">Transmembrane</keyword>
<gene>
    <name evidence="3" type="ORF">T190115A13A_10248</name>
</gene>
<feature type="domain" description="Urease accessory protein UreH-like transmembrane" evidence="2">
    <location>
        <begin position="5"/>
        <end position="204"/>
    </location>
</feature>
<dbReference type="InterPro" id="IPR039447">
    <property type="entry name" value="UreH-like_TM_dom"/>
</dbReference>
<dbReference type="EMBL" id="CAXJRC010000011">
    <property type="protein sequence ID" value="CAL2106092.1"/>
    <property type="molecule type" value="Genomic_DNA"/>
</dbReference>
<sequence length="234" mass="25593">MLISAFILGLLGSFHCIGMCGPIAFMLPIDRSNTIKSFLQITSYHVGRLIAYGIIGLLFSLLGRSFYIFGLQQQLSIFTGVVMILFIIYPKLGGNFQTLVKPLTILVVKLKSALGNQLKKKKKRVFILLGLLNGFLPCGLVYVAVFGALVTSNILHGALYMILFGLGTVPLMVATTFLGNITNSYVKRKLQKIIPYIVVVIGILFIVRGLGLNVPYISPEKQVADITVKAKGCH</sequence>
<evidence type="ECO:0000259" key="2">
    <source>
        <dbReference type="Pfam" id="PF13386"/>
    </source>
</evidence>